<feature type="compositionally biased region" description="Polar residues" evidence="1">
    <location>
        <begin position="156"/>
        <end position="166"/>
    </location>
</feature>
<evidence type="ECO:0000256" key="1">
    <source>
        <dbReference type="SAM" id="MobiDB-lite"/>
    </source>
</evidence>
<dbReference type="EMBL" id="JAVFHQ010000003">
    <property type="protein sequence ID" value="KAK4549824.1"/>
    <property type="molecule type" value="Genomic_DNA"/>
</dbReference>
<feature type="compositionally biased region" description="Acidic residues" evidence="1">
    <location>
        <begin position="226"/>
        <end position="236"/>
    </location>
</feature>
<evidence type="ECO:0000313" key="3">
    <source>
        <dbReference type="Proteomes" id="UP001324427"/>
    </source>
</evidence>
<evidence type="ECO:0000313" key="2">
    <source>
        <dbReference type="EMBL" id="KAK4549824.1"/>
    </source>
</evidence>
<feature type="compositionally biased region" description="Basic and acidic residues" evidence="1">
    <location>
        <begin position="332"/>
        <end position="342"/>
    </location>
</feature>
<feature type="compositionally biased region" description="Polar residues" evidence="1">
    <location>
        <begin position="306"/>
        <end position="326"/>
    </location>
</feature>
<reference evidence="2 3" key="1">
    <citation type="submission" date="2021-11" db="EMBL/GenBank/DDBJ databases">
        <title>Black yeast isolated from Biological Soil Crust.</title>
        <authorList>
            <person name="Kurbessoian T."/>
        </authorList>
    </citation>
    <scope>NUCLEOTIDE SEQUENCE [LARGE SCALE GENOMIC DNA]</scope>
    <source>
        <strain evidence="2 3">CCFEE 5522</strain>
    </source>
</reference>
<feature type="compositionally biased region" description="Basic and acidic residues" evidence="1">
    <location>
        <begin position="1"/>
        <end position="17"/>
    </location>
</feature>
<sequence>MPRDPKSPRSRWPRDPGTRPQTPWLNSFNPDQRRFMHWYLDAQVILVQKLFYQKFQDWRLKLQLNIVMMRGQPQQFLSGYSTSQIRLLDCYARQQAKDFREHLHRQFKTAPRSAEDINKALFELRMWIISMNDSLSRRQRKLTLYVDEHEPGTEKPPSSTATQTRSRAQDLAGMLKELRMAPEQAERVLQIAAACPEQHEVHLKHCVKLTYPLAAAIAVSTVESDAGSDADSDVDPTADSAPASEVDESSDSEEGSRVAKEIRAAPNAKHRGATTVDSSGRRTAAAISEELAAKFAGRSGPAHAVQPSTRPVQPSTRPVQPSTRAVQPSDHPYGHPDGRERAQAPPGADRPMSTQYDDVIRHWTAATHVDAATRQAQLALYHQARQQVLAGRAGEQQQQRQQQRQQRQQRPGAGQVSSAALQQQRPGAGQSARRTLGEEEGYDDDDDDDDEQDD</sequence>
<feature type="region of interest" description="Disordered" evidence="1">
    <location>
        <begin position="224"/>
        <end position="283"/>
    </location>
</feature>
<dbReference type="AlphaFoldDB" id="A0AAV9JVR4"/>
<keyword evidence="3" id="KW-1185">Reference proteome</keyword>
<feature type="region of interest" description="Disordered" evidence="1">
    <location>
        <begin position="296"/>
        <end position="355"/>
    </location>
</feature>
<feature type="compositionally biased region" description="Acidic residues" evidence="1">
    <location>
        <begin position="438"/>
        <end position="454"/>
    </location>
</feature>
<feature type="compositionally biased region" description="Low complexity" evidence="1">
    <location>
        <begin position="396"/>
        <end position="410"/>
    </location>
</feature>
<gene>
    <name evidence="2" type="ORF">LTR36_005125</name>
</gene>
<feature type="region of interest" description="Disordered" evidence="1">
    <location>
        <begin position="1"/>
        <end position="26"/>
    </location>
</feature>
<feature type="compositionally biased region" description="Basic and acidic residues" evidence="1">
    <location>
        <begin position="254"/>
        <end position="263"/>
    </location>
</feature>
<organism evidence="2 3">
    <name type="scientific">Oleoguttula mirabilis</name>
    <dbReference type="NCBI Taxonomy" id="1507867"/>
    <lineage>
        <taxon>Eukaryota</taxon>
        <taxon>Fungi</taxon>
        <taxon>Dikarya</taxon>
        <taxon>Ascomycota</taxon>
        <taxon>Pezizomycotina</taxon>
        <taxon>Dothideomycetes</taxon>
        <taxon>Dothideomycetidae</taxon>
        <taxon>Mycosphaerellales</taxon>
        <taxon>Teratosphaeriaceae</taxon>
        <taxon>Oleoguttula</taxon>
    </lineage>
</organism>
<proteinExistence type="predicted"/>
<dbReference type="Proteomes" id="UP001324427">
    <property type="component" value="Unassembled WGS sequence"/>
</dbReference>
<accession>A0AAV9JVR4</accession>
<feature type="compositionally biased region" description="Polar residues" evidence="1">
    <location>
        <begin position="415"/>
        <end position="425"/>
    </location>
</feature>
<feature type="region of interest" description="Disordered" evidence="1">
    <location>
        <begin position="391"/>
        <end position="454"/>
    </location>
</feature>
<protein>
    <submittedName>
        <fullName evidence="2">Uncharacterized protein</fullName>
    </submittedName>
</protein>
<comment type="caution">
    <text evidence="2">The sequence shown here is derived from an EMBL/GenBank/DDBJ whole genome shotgun (WGS) entry which is preliminary data.</text>
</comment>
<feature type="region of interest" description="Disordered" evidence="1">
    <location>
        <begin position="146"/>
        <end position="167"/>
    </location>
</feature>
<name>A0AAV9JVR4_9PEZI</name>